<comment type="caution">
    <text evidence="2">The sequence shown here is derived from an EMBL/GenBank/DDBJ whole genome shotgun (WGS) entry which is preliminary data.</text>
</comment>
<name>A0AAD3TRN5_9TREE</name>
<reference evidence="2" key="1">
    <citation type="journal article" date="2023" name="BMC Genomics">
        <title>Chromosome-level genome assemblies of Cutaneotrichosporon spp. (Trichosporonales, Basidiomycota) reveal imbalanced evolution between nucleotide sequences and chromosome synteny.</title>
        <authorList>
            <person name="Kobayashi Y."/>
            <person name="Kayamori A."/>
            <person name="Aoki K."/>
            <person name="Shiwa Y."/>
            <person name="Matsutani M."/>
            <person name="Fujita N."/>
            <person name="Sugita T."/>
            <person name="Iwasaki W."/>
            <person name="Tanaka N."/>
            <person name="Takashima M."/>
        </authorList>
    </citation>
    <scope>NUCLEOTIDE SEQUENCE</scope>
    <source>
        <strain evidence="2">HIS016</strain>
    </source>
</reference>
<evidence type="ECO:0008006" key="4">
    <source>
        <dbReference type="Google" id="ProtNLM"/>
    </source>
</evidence>
<dbReference type="AlphaFoldDB" id="A0AAD3TRN5"/>
<evidence type="ECO:0000256" key="1">
    <source>
        <dbReference type="SAM" id="Phobius"/>
    </source>
</evidence>
<keyword evidence="3" id="KW-1185">Reference proteome</keyword>
<dbReference type="Pfam" id="PF11927">
    <property type="entry name" value="HODM_asu-like"/>
    <property type="match status" value="1"/>
</dbReference>
<dbReference type="InterPro" id="IPR021848">
    <property type="entry name" value="HODM_asu-like"/>
</dbReference>
<feature type="transmembrane region" description="Helical" evidence="1">
    <location>
        <begin position="12"/>
        <end position="34"/>
    </location>
</feature>
<accession>A0AAD3TRN5</accession>
<dbReference type="EMBL" id="BTCM01000002">
    <property type="protein sequence ID" value="GMK55708.1"/>
    <property type="molecule type" value="Genomic_DNA"/>
</dbReference>
<proteinExistence type="predicted"/>
<sequence>MSNSTAADDGPLGLSTAALGAGIFGALIFAVALYRTRRAEPAKVAVQNKAPEPEIPSLDGFDWATARRNVFRPFKPIYHITMGLTSANPSELITVDEDYTKRVAERRRLYALHGNKVHGVIPDGRGAAAVRELYTYLLRNHLPCRFPTMFKLSGDGKEFTNLATGKVLPTSVPVTGNSAEDDKAAEAALVGLGETVEEDLFFLQKVGDTHQCVAFSCCFPSGFDPSEKLGMGLSAIHEPVPSYERIGPSMERFFSKLEVGKPVRRLNWSVQTHNELYNNGSNHIHEDEDISQLRGKVNIDTTNLRIEMQTLTRLPETKALLFSFKTYLTPVTEVKAEGSGEVFADAIEGLAKGNAPGMWRYKAAIRWGPPVCEYLRS</sequence>
<gene>
    <name evidence="2" type="ORF">CspeluHIS016_0207640</name>
</gene>
<protein>
    <recommendedName>
        <fullName evidence="4">HRQ family protein 2</fullName>
    </recommendedName>
</protein>
<keyword evidence="1" id="KW-1133">Transmembrane helix</keyword>
<organism evidence="2 3">
    <name type="scientific">Cutaneotrichosporon spelunceum</name>
    <dbReference type="NCBI Taxonomy" id="1672016"/>
    <lineage>
        <taxon>Eukaryota</taxon>
        <taxon>Fungi</taxon>
        <taxon>Dikarya</taxon>
        <taxon>Basidiomycota</taxon>
        <taxon>Agaricomycotina</taxon>
        <taxon>Tremellomycetes</taxon>
        <taxon>Trichosporonales</taxon>
        <taxon>Trichosporonaceae</taxon>
        <taxon>Cutaneotrichosporon</taxon>
    </lineage>
</organism>
<keyword evidence="1" id="KW-0472">Membrane</keyword>
<dbReference type="Proteomes" id="UP001222932">
    <property type="component" value="Unassembled WGS sequence"/>
</dbReference>
<keyword evidence="1" id="KW-0812">Transmembrane</keyword>
<reference evidence="2" key="2">
    <citation type="submission" date="2023-06" db="EMBL/GenBank/DDBJ databases">
        <authorList>
            <person name="Kobayashi Y."/>
            <person name="Kayamori A."/>
            <person name="Aoki K."/>
            <person name="Shiwa Y."/>
            <person name="Fujita N."/>
            <person name="Sugita T."/>
            <person name="Iwasaki W."/>
            <person name="Tanaka N."/>
            <person name="Takashima M."/>
        </authorList>
    </citation>
    <scope>NUCLEOTIDE SEQUENCE</scope>
    <source>
        <strain evidence="2">HIS016</strain>
    </source>
</reference>
<evidence type="ECO:0000313" key="2">
    <source>
        <dbReference type="EMBL" id="GMK55708.1"/>
    </source>
</evidence>
<evidence type="ECO:0000313" key="3">
    <source>
        <dbReference type="Proteomes" id="UP001222932"/>
    </source>
</evidence>